<evidence type="ECO:0000259" key="3">
    <source>
        <dbReference type="Pfam" id="PF09718"/>
    </source>
</evidence>
<evidence type="ECO:0000313" key="7">
    <source>
        <dbReference type="Proteomes" id="UP001303614"/>
    </source>
</evidence>
<dbReference type="Pfam" id="PF06791">
    <property type="entry name" value="TMP_2"/>
    <property type="match status" value="1"/>
</dbReference>
<dbReference type="STRING" id="1843580.A7D17_16115"/>
<feature type="coiled-coil region" evidence="1">
    <location>
        <begin position="801"/>
        <end position="856"/>
    </location>
</feature>
<reference evidence="4 7" key="2">
    <citation type="submission" date="2023-12" db="EMBL/GenBank/DDBJ databases">
        <title>Genome sequencing of Xanthomonas floridensis.</title>
        <authorList>
            <person name="Greer S."/>
            <person name="Harrison J."/>
            <person name="Grant M."/>
            <person name="Vicente J."/>
            <person name="Studholme D."/>
        </authorList>
    </citation>
    <scope>NUCLEOTIDE SEQUENCE [LARGE SCALE GENOMIC DNA]</scope>
    <source>
        <strain evidence="4 7">WHRI 8848</strain>
    </source>
</reference>
<evidence type="ECO:0000313" key="4">
    <source>
        <dbReference type="EMBL" id="MEA5123315.1"/>
    </source>
</evidence>
<dbReference type="AlphaFoldDB" id="A0A1A9MC52"/>
<evidence type="ECO:0000259" key="2">
    <source>
        <dbReference type="Pfam" id="PF06791"/>
    </source>
</evidence>
<name>A0A1A9MC52_9XANT</name>
<dbReference type="Proteomes" id="UP001303614">
    <property type="component" value="Unassembled WGS sequence"/>
</dbReference>
<evidence type="ECO:0000256" key="1">
    <source>
        <dbReference type="SAM" id="Coils"/>
    </source>
</evidence>
<protein>
    <submittedName>
        <fullName evidence="5">Phage tail tape measure protein</fullName>
    </submittedName>
</protein>
<proteinExistence type="predicted"/>
<feature type="coiled-coil region" evidence="1">
    <location>
        <begin position="121"/>
        <end position="148"/>
    </location>
</feature>
<dbReference type="NCBIfam" id="TIGR01541">
    <property type="entry name" value="tape_meas_lam_C"/>
    <property type="match status" value="1"/>
</dbReference>
<evidence type="ECO:0000313" key="6">
    <source>
        <dbReference type="Proteomes" id="UP000077659"/>
    </source>
</evidence>
<dbReference type="EMBL" id="JAYFSO010000005">
    <property type="protein sequence ID" value="MEA5123315.1"/>
    <property type="molecule type" value="Genomic_DNA"/>
</dbReference>
<dbReference type="Proteomes" id="UP000077659">
    <property type="component" value="Unassembled WGS sequence"/>
</dbReference>
<feature type="coiled-coil region" evidence="1">
    <location>
        <begin position="199"/>
        <end position="256"/>
    </location>
</feature>
<dbReference type="RefSeq" id="WP_064508862.1">
    <property type="nucleotide sequence ID" value="NZ_JAYFSN010000017.1"/>
</dbReference>
<organism evidence="5 6">
    <name type="scientific">Xanthomonas floridensis</name>
    <dbReference type="NCBI Taxonomy" id="1843580"/>
    <lineage>
        <taxon>Bacteria</taxon>
        <taxon>Pseudomonadati</taxon>
        <taxon>Pseudomonadota</taxon>
        <taxon>Gammaproteobacteria</taxon>
        <taxon>Lysobacterales</taxon>
        <taxon>Lysobacteraceae</taxon>
        <taxon>Xanthomonas</taxon>
    </lineage>
</organism>
<reference evidence="5 6" key="1">
    <citation type="submission" date="2016-05" db="EMBL/GenBank/DDBJ databases">
        <title>Pathogenic, phenotypic and molecular characterisation of Xanthomonas nasturtii sp. nov. and Xanthomonas floridensis sp. nov., new species of Xanthomonas associated with watercress production in Florida.</title>
        <authorList>
            <person name="Vicente J.G."/>
            <person name="Rothwell S."/>
            <person name="Holub E.B."/>
            <person name="Studholme D.J."/>
        </authorList>
    </citation>
    <scope>NUCLEOTIDE SEQUENCE [LARGE SCALE GENOMIC DNA]</scope>
    <source>
        <strain evidence="5 6">WHRI 8848</strain>
    </source>
</reference>
<accession>A0A1A9MC52</accession>
<gene>
    <name evidence="5" type="ORF">A7D17_16115</name>
    <name evidence="4" type="ORF">VB146_05405</name>
</gene>
<dbReference type="InterPro" id="IPR009628">
    <property type="entry name" value="Phage_tape_measure_N"/>
</dbReference>
<keyword evidence="1" id="KW-0175">Coiled coil</keyword>
<feature type="domain" description="Bacteriophage tail tape measure C-terminal" evidence="3">
    <location>
        <begin position="898"/>
        <end position="972"/>
    </location>
</feature>
<sequence>MDIAELGYRVDSSGLVEGTQALDQNAAAADKASGAADRLERGYQAMSRTIERSASSLGDRLGGALDRINTGTGSVIIELQALNRAQSEIVAALGALEGKLSGASAGLQDYSAAGKDAAASAAASATASARLEQELAEQEERYRDVARQAMAYAEAQRTANVSDRALAEAARDAAAGIDVQAQAMANAGTEQERMAARAKAMQEAEARAANQAREAAQAAHAQEINLKQLLAQIDPTIAALNRLAEMEDKLEKAQEGGLINESGFTHYQGRIDAMRQSVLDSRSALTDGADAMNGYGMSARQTSNAMRMVPAQITDITTSLISGQPAWQVVIQQGGQLFDMFGGSIPALRAVGTTILGMINPLTVSAAAVVALGAAWQQAQGELYSFQLAMVQSGHNADISAAQFAGLVAEIDKLAGVSRGQAVTALNAVAGSSEFTGKQFLMVAEAAARMESATGRSAEQTVAAFESIADNPVDALARLDKAERFLTRAQIDRIMTLQDEAKEQQAVDEALLLFDQHLKDVANTAETHMPAMSRWWRELKNEVSGAWGEVQTYATLLDGVIAKHGIAERLDFSSGFSKSSGLIGAVASMLPDGWASGVNNWAKGALASAGGSNGLPTPVFGITVTGEEGIEDYVKLLKENKAAEDAASEALTARLAGLDRVASKQEAIKKIVELYNQIPKDDARHFDGSMQRLIAQSNAQVDKQFNQREGVGKANTDDNAAQSFIANVQRQITANEQLADSGDKVSASDRLVIQARQLLADKTNTMTAASKQLLQAMIPQLQASDVQAEKAKQAQRNLVAQAALTERLAQLEKQRQEQSDVDLMSIGRGADATQMLQRQLDIQREYLREREKLEKDQRGRNPLSAEAYQSSVSDLESSLARSLDIERNYQQQRIAMLGDWRTGARRVWDDYAFSAANASETAASALTNGLSAAEDAFVRFVQTGKLSFSSLAKSILADLARIAARQAIVGAVGSIVGSLAGGAAGSWTGTSASAGSNLNFGNNVDSFTGNSWASFGGGRASGGDVSNSSMYEVGEFDRPEIFNDRRGRSYLIPGNDGTVVPMHRLASGNGGGSATPTFNVSINTVVQSDGSSSTSATAGDDNAMGRALAKLIEPEVKRVLVQQMRPGGLLVGAR</sequence>
<dbReference type="Pfam" id="PF09718">
    <property type="entry name" value="Tape_meas_lam_C"/>
    <property type="match status" value="1"/>
</dbReference>
<keyword evidence="7" id="KW-1185">Reference proteome</keyword>
<dbReference type="EMBL" id="LXNG01000014">
    <property type="protein sequence ID" value="OAG67712.1"/>
    <property type="molecule type" value="Genomic_DNA"/>
</dbReference>
<dbReference type="OrthoDB" id="6058417at2"/>
<evidence type="ECO:0000313" key="5">
    <source>
        <dbReference type="EMBL" id="OAG67712.1"/>
    </source>
</evidence>
<feature type="domain" description="Bacteriophage tail tape measure N-terminal" evidence="2">
    <location>
        <begin position="291"/>
        <end position="494"/>
    </location>
</feature>
<dbReference type="InterPro" id="IPR006431">
    <property type="entry name" value="Phage_tape_meas_C"/>
</dbReference>
<comment type="caution">
    <text evidence="5">The sequence shown here is derived from an EMBL/GenBank/DDBJ whole genome shotgun (WGS) entry which is preliminary data.</text>
</comment>